<protein>
    <submittedName>
        <fullName evidence="1">Uncharacterized protein</fullName>
    </submittedName>
</protein>
<dbReference type="AlphaFoldDB" id="A0A0U4ERL6"/>
<organism evidence="1 2">
    <name type="scientific">Pandoraea thiooxydans</name>
    <dbReference type="NCBI Taxonomy" id="445709"/>
    <lineage>
        <taxon>Bacteria</taxon>
        <taxon>Pseudomonadati</taxon>
        <taxon>Pseudomonadota</taxon>
        <taxon>Betaproteobacteria</taxon>
        <taxon>Burkholderiales</taxon>
        <taxon>Burkholderiaceae</taxon>
        <taxon>Pandoraea</taxon>
    </lineage>
</organism>
<keyword evidence="2" id="KW-1185">Reference proteome</keyword>
<sequence>MGEGSIGISARLDDICLGSILPQLLVDEVICSRHSCFHRLKLQLLPLDLQAAQLILIRLRSLLVGLGSRQLPVSLSFARRLGSGQSGVMLALELILAQRFLSRLFPSRRLGSLLRSLVGGPLLHFRRMHRCNLIR</sequence>
<dbReference type="KEGG" id="ptx:ABW99_20815"/>
<proteinExistence type="predicted"/>
<evidence type="ECO:0000313" key="1">
    <source>
        <dbReference type="EMBL" id="ALX34844.1"/>
    </source>
</evidence>
<name>A0A0U4ERL6_9BURK</name>
<dbReference type="Proteomes" id="UP000036700">
    <property type="component" value="Chromosome"/>
</dbReference>
<reference evidence="2" key="1">
    <citation type="submission" date="2015-06" db="EMBL/GenBank/DDBJ databases">
        <authorList>
            <person name="Hoefler B.C."/>
            <person name="Straight P.D."/>
        </authorList>
    </citation>
    <scope>NUCLEOTIDE SEQUENCE [LARGE SCALE GENOMIC DNA]</scope>
    <source>
        <strain evidence="2">DSM 25325</strain>
    </source>
</reference>
<accession>A0A0U4ERL6</accession>
<evidence type="ECO:0000313" key="2">
    <source>
        <dbReference type="Proteomes" id="UP000036700"/>
    </source>
</evidence>
<gene>
    <name evidence="1" type="ORF">ABW99_20815</name>
</gene>
<dbReference type="EMBL" id="CP011568">
    <property type="protein sequence ID" value="ALX34844.1"/>
    <property type="molecule type" value="Genomic_DNA"/>
</dbReference>